<dbReference type="RefSeq" id="WP_143784484.1">
    <property type="nucleotide sequence ID" value="NZ_CP041616.1"/>
</dbReference>
<reference evidence="6 7" key="1">
    <citation type="submission" date="2019-07" db="EMBL/GenBank/DDBJ databases">
        <title>complete genome sequencing of Ornithinimicrobium sp. H23M54.</title>
        <authorList>
            <person name="Bae J.-W."/>
            <person name="Lee S.-Y."/>
        </authorList>
    </citation>
    <scope>NUCLEOTIDE SEQUENCE [LARGE SCALE GENOMIC DNA]</scope>
    <source>
        <strain evidence="6 7">H23M54</strain>
    </source>
</reference>
<dbReference type="CDD" id="cd00090">
    <property type="entry name" value="HTH_ARSR"/>
    <property type="match status" value="1"/>
</dbReference>
<evidence type="ECO:0000256" key="2">
    <source>
        <dbReference type="ARBA" id="ARBA00023125"/>
    </source>
</evidence>
<dbReference type="InterPro" id="IPR036388">
    <property type="entry name" value="WH-like_DNA-bd_sf"/>
</dbReference>
<dbReference type="Pfam" id="PF01047">
    <property type="entry name" value="MarR"/>
    <property type="match status" value="1"/>
</dbReference>
<dbReference type="PANTHER" id="PTHR38465:SF2">
    <property type="entry name" value="HTH-TYPE TRANSCRIPTIONAL REGULATOR MMPR5"/>
    <property type="match status" value="1"/>
</dbReference>
<evidence type="ECO:0000259" key="5">
    <source>
        <dbReference type="Pfam" id="PF01047"/>
    </source>
</evidence>
<dbReference type="PANTHER" id="PTHR38465">
    <property type="entry name" value="HTH-TYPE TRANSCRIPTIONAL REGULATOR MJ1563-RELATED"/>
    <property type="match status" value="1"/>
</dbReference>
<dbReference type="InterPro" id="IPR052362">
    <property type="entry name" value="HTH-GbsR_regulator"/>
</dbReference>
<gene>
    <name evidence="6" type="ORF">FNH13_16650</name>
</gene>
<dbReference type="Gene3D" id="1.10.287.160">
    <property type="entry name" value="HR1 repeat"/>
    <property type="match status" value="1"/>
</dbReference>
<evidence type="ECO:0000256" key="4">
    <source>
        <dbReference type="SAM" id="MobiDB-lite"/>
    </source>
</evidence>
<dbReference type="EMBL" id="CP041616">
    <property type="protein sequence ID" value="QDO89763.1"/>
    <property type="molecule type" value="Genomic_DNA"/>
</dbReference>
<feature type="region of interest" description="Disordered" evidence="4">
    <location>
        <begin position="160"/>
        <end position="186"/>
    </location>
</feature>
<dbReference type="SUPFAM" id="SSF46785">
    <property type="entry name" value="Winged helix' DNA-binding domain"/>
    <property type="match status" value="1"/>
</dbReference>
<feature type="compositionally biased region" description="Pro residues" evidence="4">
    <location>
        <begin position="166"/>
        <end position="177"/>
    </location>
</feature>
<keyword evidence="2" id="KW-0238">DNA-binding</keyword>
<dbReference type="InterPro" id="IPR000835">
    <property type="entry name" value="HTH_MarR-typ"/>
</dbReference>
<dbReference type="Proteomes" id="UP000315395">
    <property type="component" value="Chromosome"/>
</dbReference>
<dbReference type="OrthoDB" id="67158at2"/>
<protein>
    <submittedName>
        <fullName evidence="6">MarR family transcriptional regulator</fullName>
    </submittedName>
</protein>
<accession>A0A516GE05</accession>
<organism evidence="6 7">
    <name type="scientific">Ornithinimicrobium ciconiae</name>
    <dbReference type="NCBI Taxonomy" id="2594265"/>
    <lineage>
        <taxon>Bacteria</taxon>
        <taxon>Bacillati</taxon>
        <taxon>Actinomycetota</taxon>
        <taxon>Actinomycetes</taxon>
        <taxon>Micrococcales</taxon>
        <taxon>Ornithinimicrobiaceae</taxon>
        <taxon>Ornithinimicrobium</taxon>
    </lineage>
</organism>
<dbReference type="Gene3D" id="1.10.10.10">
    <property type="entry name" value="Winged helix-like DNA-binding domain superfamily/Winged helix DNA-binding domain"/>
    <property type="match status" value="1"/>
</dbReference>
<keyword evidence="1" id="KW-0805">Transcription regulation</keyword>
<proteinExistence type="predicted"/>
<evidence type="ECO:0000313" key="6">
    <source>
        <dbReference type="EMBL" id="QDO89763.1"/>
    </source>
</evidence>
<dbReference type="InterPro" id="IPR011991">
    <property type="entry name" value="ArsR-like_HTH"/>
</dbReference>
<sequence length="186" mass="20234">MSDETASRQFTREQLAYVEDLAATITASGVQRMPSRVYAAILVSEQGSMTAAELAAALQISPAAVSSAVRWLAQIGMISRRTVPGTRREQYVVDSDSLIRLLAQDTNSLHAWIVGFGRGLAVVEPGGEAARRLTDLQEFFAFLLEEMDGVMQRWYARRGQATPLPSADPSPIDPGPATPSRSARKR</sequence>
<dbReference type="KEGG" id="orz:FNH13_16650"/>
<dbReference type="GO" id="GO:0003677">
    <property type="term" value="F:DNA binding"/>
    <property type="evidence" value="ECO:0007669"/>
    <property type="project" value="UniProtKB-KW"/>
</dbReference>
<evidence type="ECO:0000256" key="1">
    <source>
        <dbReference type="ARBA" id="ARBA00023015"/>
    </source>
</evidence>
<evidence type="ECO:0000313" key="7">
    <source>
        <dbReference type="Proteomes" id="UP000315395"/>
    </source>
</evidence>
<keyword evidence="7" id="KW-1185">Reference proteome</keyword>
<keyword evidence="3" id="KW-0804">Transcription</keyword>
<dbReference type="AlphaFoldDB" id="A0A516GE05"/>
<feature type="domain" description="HTH marR-type" evidence="5">
    <location>
        <begin position="43"/>
        <end position="89"/>
    </location>
</feature>
<dbReference type="InterPro" id="IPR036390">
    <property type="entry name" value="WH_DNA-bd_sf"/>
</dbReference>
<evidence type="ECO:0000256" key="3">
    <source>
        <dbReference type="ARBA" id="ARBA00023163"/>
    </source>
</evidence>
<dbReference type="GO" id="GO:0003700">
    <property type="term" value="F:DNA-binding transcription factor activity"/>
    <property type="evidence" value="ECO:0007669"/>
    <property type="project" value="InterPro"/>
</dbReference>
<name>A0A516GE05_9MICO</name>